<comment type="caution">
    <text evidence="8">The sequence shown here is derived from an EMBL/GenBank/DDBJ whole genome shotgun (WGS) entry which is preliminary data.</text>
</comment>
<evidence type="ECO:0000256" key="1">
    <source>
        <dbReference type="ARBA" id="ARBA00006620"/>
    </source>
</evidence>
<name>A0AA43KFN5_9CYAN</name>
<dbReference type="GO" id="GO:0016787">
    <property type="term" value="F:hydrolase activity"/>
    <property type="evidence" value="ECO:0007669"/>
    <property type="project" value="UniProtKB-KW"/>
</dbReference>
<dbReference type="InterPro" id="IPR038570">
    <property type="entry name" value="HicA_sf"/>
</dbReference>
<protein>
    <submittedName>
        <fullName evidence="8">Type II toxin-antitoxin system HicA family toxin</fullName>
    </submittedName>
</protein>
<evidence type="ECO:0000256" key="5">
    <source>
        <dbReference type="ARBA" id="ARBA00022801"/>
    </source>
</evidence>
<sequence>MPRKIRELKAMLLKAGFIQRTGKGSHTIWIHEKMPDMPMTIAGKDGDDAKIYLEKQVKQRLARLEELQ</sequence>
<evidence type="ECO:0000256" key="4">
    <source>
        <dbReference type="ARBA" id="ARBA00022759"/>
    </source>
</evidence>
<keyword evidence="6" id="KW-0694">RNA-binding</keyword>
<reference evidence="8 9" key="1">
    <citation type="journal article" date="2023" name="J. Phycol.">
        <title>Chrysosporum ovalisporum is synonymous with the true-branching cyanobacterium Umezakia natans (Nostocales/Aphanizomenonaceae).</title>
        <authorList>
            <person name="McGregor G.B."/>
            <person name="Sendall B.C."/>
            <person name="Niiyama Y."/>
            <person name="Tuji A."/>
            <person name="Willis A."/>
        </authorList>
    </citation>
    <scope>NUCLEOTIDE SEQUENCE [LARGE SCALE GENOMIC DNA]</scope>
    <source>
        <strain evidence="8 9">FSS-62</strain>
    </source>
</reference>
<evidence type="ECO:0000256" key="6">
    <source>
        <dbReference type="ARBA" id="ARBA00022884"/>
    </source>
</evidence>
<dbReference type="AlphaFoldDB" id="A0AA43KFN5"/>
<dbReference type="SUPFAM" id="SSF54786">
    <property type="entry name" value="YcfA/nrd intein domain"/>
    <property type="match status" value="1"/>
</dbReference>
<keyword evidence="7" id="KW-0346">Stress response</keyword>
<keyword evidence="5" id="KW-0378">Hydrolase</keyword>
<dbReference type="InterPro" id="IPR012933">
    <property type="entry name" value="HicA_mRNA_interferase"/>
</dbReference>
<keyword evidence="4" id="KW-0255">Endonuclease</keyword>
<gene>
    <name evidence="8" type="ORF">NWP23_11655</name>
</gene>
<dbReference type="GO" id="GO:0003729">
    <property type="term" value="F:mRNA binding"/>
    <property type="evidence" value="ECO:0007669"/>
    <property type="project" value="InterPro"/>
</dbReference>
<evidence type="ECO:0000256" key="2">
    <source>
        <dbReference type="ARBA" id="ARBA00022649"/>
    </source>
</evidence>
<dbReference type="EMBL" id="JANQDL010000080">
    <property type="protein sequence ID" value="MDH6064410.1"/>
    <property type="molecule type" value="Genomic_DNA"/>
</dbReference>
<proteinExistence type="inferred from homology"/>
<dbReference type="Gene3D" id="3.30.920.30">
    <property type="entry name" value="Hypothetical protein"/>
    <property type="match status" value="1"/>
</dbReference>
<dbReference type="GO" id="GO:0004519">
    <property type="term" value="F:endonuclease activity"/>
    <property type="evidence" value="ECO:0007669"/>
    <property type="project" value="UniProtKB-KW"/>
</dbReference>
<accession>A0AA43KFN5</accession>
<evidence type="ECO:0000313" key="8">
    <source>
        <dbReference type="EMBL" id="MDH6064410.1"/>
    </source>
</evidence>
<comment type="similarity">
    <text evidence="1">Belongs to the HicA mRNA interferase family.</text>
</comment>
<dbReference type="Pfam" id="PF07927">
    <property type="entry name" value="HicA_toxin"/>
    <property type="match status" value="1"/>
</dbReference>
<keyword evidence="3" id="KW-0540">Nuclease</keyword>
<evidence type="ECO:0000256" key="7">
    <source>
        <dbReference type="ARBA" id="ARBA00023016"/>
    </source>
</evidence>
<evidence type="ECO:0000256" key="3">
    <source>
        <dbReference type="ARBA" id="ARBA00022722"/>
    </source>
</evidence>
<keyword evidence="2" id="KW-1277">Toxin-antitoxin system</keyword>
<evidence type="ECO:0000313" key="9">
    <source>
        <dbReference type="Proteomes" id="UP001159370"/>
    </source>
</evidence>
<dbReference type="RefSeq" id="WP_280700767.1">
    <property type="nucleotide sequence ID" value="NZ_JANQDL010000080.1"/>
</dbReference>
<dbReference type="Proteomes" id="UP001159370">
    <property type="component" value="Unassembled WGS sequence"/>
</dbReference>
<organism evidence="8 9">
    <name type="scientific">Umezakia ovalisporum FSS-62</name>
    <dbReference type="NCBI Taxonomy" id="2971776"/>
    <lineage>
        <taxon>Bacteria</taxon>
        <taxon>Bacillati</taxon>
        <taxon>Cyanobacteriota</taxon>
        <taxon>Cyanophyceae</taxon>
        <taxon>Nostocales</taxon>
        <taxon>Nodulariaceae</taxon>
        <taxon>Umezakia</taxon>
    </lineage>
</organism>